<evidence type="ECO:0000313" key="1">
    <source>
        <dbReference type="EMBL" id="GJE01591.1"/>
    </source>
</evidence>
<sequence>MREERLRATMNLRGTPALPLSAWRGQSGRRYVVGIHGLDADAAEIGAAVVIAVRRDGGGTAELLDVAAVGDSPRERLGGWLRRARARGATEMHVHRLAEGEAERKAVVADLGGTAVSRSVRTTMRDW</sequence>
<proteinExistence type="predicted"/>
<reference evidence="1" key="2">
    <citation type="submission" date="2021-08" db="EMBL/GenBank/DDBJ databases">
        <authorList>
            <person name="Tani A."/>
            <person name="Ola A."/>
            <person name="Ogura Y."/>
            <person name="Katsura K."/>
            <person name="Hayashi T."/>
        </authorList>
    </citation>
    <scope>NUCLEOTIDE SEQUENCE</scope>
    <source>
        <strain evidence="1">DSM 17168</strain>
    </source>
</reference>
<keyword evidence="2" id="KW-1185">Reference proteome</keyword>
<organism evidence="1 2">
    <name type="scientific">Methylobacterium isbiliense</name>
    <dbReference type="NCBI Taxonomy" id="315478"/>
    <lineage>
        <taxon>Bacteria</taxon>
        <taxon>Pseudomonadati</taxon>
        <taxon>Pseudomonadota</taxon>
        <taxon>Alphaproteobacteria</taxon>
        <taxon>Hyphomicrobiales</taxon>
        <taxon>Methylobacteriaceae</taxon>
        <taxon>Methylobacterium</taxon>
    </lineage>
</organism>
<name>A0ABQ4SGY8_9HYPH</name>
<dbReference type="Proteomes" id="UP001055153">
    <property type="component" value="Unassembled WGS sequence"/>
</dbReference>
<evidence type="ECO:0000313" key="2">
    <source>
        <dbReference type="Proteomes" id="UP001055153"/>
    </source>
</evidence>
<dbReference type="EMBL" id="BPQQ01000040">
    <property type="protein sequence ID" value="GJE01591.1"/>
    <property type="molecule type" value="Genomic_DNA"/>
</dbReference>
<gene>
    <name evidence="1" type="ORF">GMJLKIPL_3525</name>
</gene>
<reference evidence="1" key="1">
    <citation type="journal article" date="2021" name="Front. Microbiol.">
        <title>Comprehensive Comparative Genomics and Phenotyping of Methylobacterium Species.</title>
        <authorList>
            <person name="Alessa O."/>
            <person name="Ogura Y."/>
            <person name="Fujitani Y."/>
            <person name="Takami H."/>
            <person name="Hayashi T."/>
            <person name="Sahin N."/>
            <person name="Tani A."/>
        </authorList>
    </citation>
    <scope>NUCLEOTIDE SEQUENCE</scope>
    <source>
        <strain evidence="1">DSM 17168</strain>
    </source>
</reference>
<accession>A0ABQ4SGY8</accession>
<comment type="caution">
    <text evidence="1">The sequence shown here is derived from an EMBL/GenBank/DDBJ whole genome shotgun (WGS) entry which is preliminary data.</text>
</comment>
<protein>
    <submittedName>
        <fullName evidence="1">Uncharacterized protein</fullName>
    </submittedName>
</protein>